<dbReference type="AlphaFoldDB" id="A0A6L9UD55"/>
<evidence type="ECO:0000256" key="5">
    <source>
        <dbReference type="SAM" id="MobiDB-lite"/>
    </source>
</evidence>
<evidence type="ECO:0000259" key="6">
    <source>
        <dbReference type="PROSITE" id="PS50977"/>
    </source>
</evidence>
<feature type="region of interest" description="Disordered" evidence="5">
    <location>
        <begin position="1"/>
        <end position="22"/>
    </location>
</feature>
<dbReference type="PANTHER" id="PTHR30055:SF234">
    <property type="entry name" value="HTH-TYPE TRANSCRIPTIONAL REGULATOR BETI"/>
    <property type="match status" value="1"/>
</dbReference>
<accession>A0A6L9UD55</accession>
<dbReference type="InterPro" id="IPR009057">
    <property type="entry name" value="Homeodomain-like_sf"/>
</dbReference>
<proteinExistence type="predicted"/>
<dbReference type="Pfam" id="PF17918">
    <property type="entry name" value="TetR_C_15"/>
    <property type="match status" value="1"/>
</dbReference>
<evidence type="ECO:0000256" key="4">
    <source>
        <dbReference type="PROSITE-ProRule" id="PRU00335"/>
    </source>
</evidence>
<sequence length="202" mass="21652">MKSKAAADPLKPRKQPGQRRSAETVSAILEASARILEDAGFEGYTTNRVAELAGVSIGSLYQYFPNKDSITRALIVREMEQALRDVEGAAAGAIGRDCLGRMVAAAVANQLRRPVLARLLDVEEARLPPDAAVEKMGDEMDGLFRRCLTADDLPPAARAAEAVGDLIAIIRGMVDAAGRRGETDSTALLERVNRAVFGYLSL</sequence>
<dbReference type="PANTHER" id="PTHR30055">
    <property type="entry name" value="HTH-TYPE TRANSCRIPTIONAL REGULATOR RUTR"/>
    <property type="match status" value="1"/>
</dbReference>
<feature type="DNA-binding region" description="H-T-H motif" evidence="4">
    <location>
        <begin position="45"/>
        <end position="64"/>
    </location>
</feature>
<dbReference type="SUPFAM" id="SSF46689">
    <property type="entry name" value="Homeodomain-like"/>
    <property type="match status" value="1"/>
</dbReference>
<dbReference type="GO" id="GO:0000976">
    <property type="term" value="F:transcription cis-regulatory region binding"/>
    <property type="evidence" value="ECO:0007669"/>
    <property type="project" value="TreeGrafter"/>
</dbReference>
<dbReference type="Proteomes" id="UP000483035">
    <property type="component" value="Unassembled WGS sequence"/>
</dbReference>
<evidence type="ECO:0000256" key="3">
    <source>
        <dbReference type="ARBA" id="ARBA00023163"/>
    </source>
</evidence>
<name>A0A6L9UD55_9HYPH</name>
<dbReference type="Pfam" id="PF00440">
    <property type="entry name" value="TetR_N"/>
    <property type="match status" value="1"/>
</dbReference>
<evidence type="ECO:0000313" key="8">
    <source>
        <dbReference type="Proteomes" id="UP000483035"/>
    </source>
</evidence>
<dbReference type="EMBL" id="WUEY01000019">
    <property type="protein sequence ID" value="NEI73504.1"/>
    <property type="molecule type" value="Genomic_DNA"/>
</dbReference>
<protein>
    <submittedName>
        <fullName evidence="7">TetR family transcriptional regulator</fullName>
    </submittedName>
</protein>
<dbReference type="InterPro" id="IPR050109">
    <property type="entry name" value="HTH-type_TetR-like_transc_reg"/>
</dbReference>
<dbReference type="PROSITE" id="PS50977">
    <property type="entry name" value="HTH_TETR_2"/>
    <property type="match status" value="1"/>
</dbReference>
<evidence type="ECO:0000313" key="7">
    <source>
        <dbReference type="EMBL" id="NEI73504.1"/>
    </source>
</evidence>
<dbReference type="InterPro" id="IPR041669">
    <property type="entry name" value="TetR_C_15"/>
</dbReference>
<dbReference type="Gene3D" id="1.10.357.10">
    <property type="entry name" value="Tetracycline Repressor, domain 2"/>
    <property type="match status" value="1"/>
</dbReference>
<reference evidence="7 8" key="1">
    <citation type="submission" date="2019-12" db="EMBL/GenBank/DDBJ databases">
        <title>Rhizobium genotypes associated with high levels of biological nitrogen fixation by grain legumes in a temperate-maritime cropping system.</title>
        <authorList>
            <person name="Maluk M."/>
            <person name="Francesc Ferrando Molina F."/>
            <person name="Lopez Del Egido L."/>
            <person name="Lafos M."/>
            <person name="Langarica-Fuentes A."/>
            <person name="Gebre Yohannes G."/>
            <person name="Young M.W."/>
            <person name="Martin P."/>
            <person name="Gantlett R."/>
            <person name="Kenicer G."/>
            <person name="Hawes C."/>
            <person name="Begg G.S."/>
            <person name="Quilliam R.S."/>
            <person name="Squire G.R."/>
            <person name="Poole P.S."/>
            <person name="Young P.W."/>
            <person name="Iannetta P.M."/>
            <person name="James E.K."/>
        </authorList>
    </citation>
    <scope>NUCLEOTIDE SEQUENCE [LARGE SCALE GENOMIC DNA]</scope>
    <source>
        <strain evidence="7 8">JHI1118</strain>
    </source>
</reference>
<dbReference type="RefSeq" id="WP_163991892.1">
    <property type="nucleotide sequence ID" value="NZ_WUEY01000019.1"/>
</dbReference>
<keyword evidence="3" id="KW-0804">Transcription</keyword>
<evidence type="ECO:0000256" key="2">
    <source>
        <dbReference type="ARBA" id="ARBA00023125"/>
    </source>
</evidence>
<dbReference type="PRINTS" id="PR00455">
    <property type="entry name" value="HTHTETR"/>
</dbReference>
<keyword evidence="1" id="KW-0805">Transcription regulation</keyword>
<evidence type="ECO:0000256" key="1">
    <source>
        <dbReference type="ARBA" id="ARBA00023015"/>
    </source>
</evidence>
<dbReference type="GO" id="GO:0003700">
    <property type="term" value="F:DNA-binding transcription factor activity"/>
    <property type="evidence" value="ECO:0007669"/>
    <property type="project" value="TreeGrafter"/>
</dbReference>
<gene>
    <name evidence="7" type="ORF">GR212_28525</name>
</gene>
<keyword evidence="2 4" id="KW-0238">DNA-binding</keyword>
<dbReference type="PROSITE" id="PS01081">
    <property type="entry name" value="HTH_TETR_1"/>
    <property type="match status" value="1"/>
</dbReference>
<feature type="domain" description="HTH tetR-type" evidence="6">
    <location>
        <begin position="22"/>
        <end position="82"/>
    </location>
</feature>
<comment type="caution">
    <text evidence="7">The sequence shown here is derived from an EMBL/GenBank/DDBJ whole genome shotgun (WGS) entry which is preliminary data.</text>
</comment>
<dbReference type="InterPro" id="IPR023772">
    <property type="entry name" value="DNA-bd_HTH_TetR-type_CS"/>
</dbReference>
<organism evidence="7 8">
    <name type="scientific">Rhizobium lusitanum</name>
    <dbReference type="NCBI Taxonomy" id="293958"/>
    <lineage>
        <taxon>Bacteria</taxon>
        <taxon>Pseudomonadati</taxon>
        <taxon>Pseudomonadota</taxon>
        <taxon>Alphaproteobacteria</taxon>
        <taxon>Hyphomicrobiales</taxon>
        <taxon>Rhizobiaceae</taxon>
        <taxon>Rhizobium/Agrobacterium group</taxon>
        <taxon>Rhizobium</taxon>
    </lineage>
</organism>
<dbReference type="InterPro" id="IPR001647">
    <property type="entry name" value="HTH_TetR"/>
</dbReference>